<dbReference type="Proteomes" id="UP001142078">
    <property type="component" value="Unassembled WGS sequence"/>
</dbReference>
<sequence length="530" mass="59985">MNRRKKGLLFILVAIMVLSFTLTGCGKNKSDKKAGGDKEGGTLTIALSSTPKNLDPVKYTGVYEGNIIRSIGDTLVFYDKELKEVIPGLATEWEISKDLKEYKFTLRDDVYFQKGKYQDGRKMTAEDVKYSLERSEKESAMGRLRMLDHVEVVSDNEIIAYLKEPNAAFLTVLTDSGNIIVPKEEVEGWGDEFGLHLVGTGSYAFKEWRKDDCVILEKNEKYWGSKPNLDQVVFKFISDTNMRANALRTGEIDVATDLQGESIEAIKKDEKLEIREKPGMKVSFVSMNLKNGPTKDKKVREAILSAIDVDALVKGLYSWDEAERAYLPLPPGSWGYDKSIEELVPKYDPAKAKKLLAEAGYPNGGFELNIYITDDPMRVKMATIIQSDLKENLNIDLKINTAEWGTFSDVASKGKADLYGMSWAWYPDPDFFLYQMFHSAQIGSLGNGQGFENAKVDELLNRAVSETGNQEERAKLYQEALKIIAEEYPRLDYSNEKVIYGMNKKVKDFVLFGDNQIFINHPEFNVYKEK</sequence>
<keyword evidence="2" id="KW-0813">Transport</keyword>
<dbReference type="EMBL" id="JANJZL010000012">
    <property type="protein sequence ID" value="MCR2045112.1"/>
    <property type="molecule type" value="Genomic_DNA"/>
</dbReference>
<dbReference type="GO" id="GO:0043190">
    <property type="term" value="C:ATP-binding cassette (ABC) transporter complex"/>
    <property type="evidence" value="ECO:0007669"/>
    <property type="project" value="InterPro"/>
</dbReference>
<evidence type="ECO:0000313" key="6">
    <source>
        <dbReference type="Proteomes" id="UP001142078"/>
    </source>
</evidence>
<dbReference type="InterPro" id="IPR039424">
    <property type="entry name" value="SBP_5"/>
</dbReference>
<evidence type="ECO:0000259" key="4">
    <source>
        <dbReference type="Pfam" id="PF00496"/>
    </source>
</evidence>
<dbReference type="Gene3D" id="3.90.76.10">
    <property type="entry name" value="Dipeptide-binding Protein, Domain 1"/>
    <property type="match status" value="1"/>
</dbReference>
<comment type="similarity">
    <text evidence="1">Belongs to the bacterial solute-binding protein 5 family.</text>
</comment>
<keyword evidence="6" id="KW-1185">Reference proteome</keyword>
<dbReference type="InterPro" id="IPR000914">
    <property type="entry name" value="SBP_5_dom"/>
</dbReference>
<dbReference type="InterPro" id="IPR030678">
    <property type="entry name" value="Peptide/Ni-bd"/>
</dbReference>
<feature type="domain" description="Solute-binding protein family 5" evidence="4">
    <location>
        <begin position="84"/>
        <end position="443"/>
    </location>
</feature>
<reference evidence="5" key="1">
    <citation type="submission" date="2022-07" db="EMBL/GenBank/DDBJ databases">
        <title>Enhanced cultured diversity of the mouse gut microbiota enables custom-made synthetic communities.</title>
        <authorList>
            <person name="Afrizal A."/>
        </authorList>
    </citation>
    <scope>NUCLEOTIDE SEQUENCE</scope>
    <source>
        <strain evidence="5">DSM 29482</strain>
    </source>
</reference>
<name>A0A9X2MH94_9FIRM</name>
<organism evidence="5 6">
    <name type="scientific">Anaerosalibacter massiliensis</name>
    <dbReference type="NCBI Taxonomy" id="1347392"/>
    <lineage>
        <taxon>Bacteria</taxon>
        <taxon>Bacillati</taxon>
        <taxon>Bacillota</taxon>
        <taxon>Tissierellia</taxon>
        <taxon>Tissierellales</taxon>
        <taxon>Sporanaerobacteraceae</taxon>
        <taxon>Anaerosalibacter</taxon>
    </lineage>
</organism>
<comment type="caution">
    <text evidence="5">The sequence shown here is derived from an EMBL/GenBank/DDBJ whole genome shotgun (WGS) entry which is preliminary data.</text>
</comment>
<dbReference type="PIRSF" id="PIRSF002741">
    <property type="entry name" value="MppA"/>
    <property type="match status" value="1"/>
</dbReference>
<dbReference type="Gene3D" id="3.10.105.10">
    <property type="entry name" value="Dipeptide-binding Protein, Domain 3"/>
    <property type="match status" value="1"/>
</dbReference>
<keyword evidence="3" id="KW-0732">Signal</keyword>
<dbReference type="Gene3D" id="3.40.190.10">
    <property type="entry name" value="Periplasmic binding protein-like II"/>
    <property type="match status" value="1"/>
</dbReference>
<dbReference type="PROSITE" id="PS51257">
    <property type="entry name" value="PROKAR_LIPOPROTEIN"/>
    <property type="match status" value="1"/>
</dbReference>
<evidence type="ECO:0000256" key="3">
    <source>
        <dbReference type="ARBA" id="ARBA00022729"/>
    </source>
</evidence>
<dbReference type="RefSeq" id="WP_257490613.1">
    <property type="nucleotide sequence ID" value="NZ_JANJZL010000012.1"/>
</dbReference>
<dbReference type="Pfam" id="PF00496">
    <property type="entry name" value="SBP_bac_5"/>
    <property type="match status" value="1"/>
</dbReference>
<dbReference type="CDD" id="cd00995">
    <property type="entry name" value="PBP2_NikA_DppA_OppA_like"/>
    <property type="match status" value="1"/>
</dbReference>
<dbReference type="GO" id="GO:0042597">
    <property type="term" value="C:periplasmic space"/>
    <property type="evidence" value="ECO:0007669"/>
    <property type="project" value="UniProtKB-ARBA"/>
</dbReference>
<dbReference type="PANTHER" id="PTHR30290:SF9">
    <property type="entry name" value="OLIGOPEPTIDE-BINDING PROTEIN APPA"/>
    <property type="match status" value="1"/>
</dbReference>
<dbReference type="SUPFAM" id="SSF53850">
    <property type="entry name" value="Periplasmic binding protein-like II"/>
    <property type="match status" value="1"/>
</dbReference>
<proteinExistence type="inferred from homology"/>
<gene>
    <name evidence="5" type="ORF">NSA23_13465</name>
</gene>
<dbReference type="AlphaFoldDB" id="A0A9X2MH94"/>
<dbReference type="PANTHER" id="PTHR30290">
    <property type="entry name" value="PERIPLASMIC BINDING COMPONENT OF ABC TRANSPORTER"/>
    <property type="match status" value="1"/>
</dbReference>
<evidence type="ECO:0000256" key="1">
    <source>
        <dbReference type="ARBA" id="ARBA00005695"/>
    </source>
</evidence>
<evidence type="ECO:0000313" key="5">
    <source>
        <dbReference type="EMBL" id="MCR2045112.1"/>
    </source>
</evidence>
<accession>A0A9X2MH94</accession>
<evidence type="ECO:0000256" key="2">
    <source>
        <dbReference type="ARBA" id="ARBA00022448"/>
    </source>
</evidence>
<dbReference type="GO" id="GO:1904680">
    <property type="term" value="F:peptide transmembrane transporter activity"/>
    <property type="evidence" value="ECO:0007669"/>
    <property type="project" value="TreeGrafter"/>
</dbReference>
<protein>
    <submittedName>
        <fullName evidence="5">ABC transporter substrate-binding protein</fullName>
    </submittedName>
</protein>
<dbReference type="GO" id="GO:0015833">
    <property type="term" value="P:peptide transport"/>
    <property type="evidence" value="ECO:0007669"/>
    <property type="project" value="TreeGrafter"/>
</dbReference>